<organism evidence="1 2">
    <name type="scientific">Brachionus calyciflorus</name>
    <dbReference type="NCBI Taxonomy" id="104777"/>
    <lineage>
        <taxon>Eukaryota</taxon>
        <taxon>Metazoa</taxon>
        <taxon>Spiralia</taxon>
        <taxon>Gnathifera</taxon>
        <taxon>Rotifera</taxon>
        <taxon>Eurotatoria</taxon>
        <taxon>Monogononta</taxon>
        <taxon>Pseudotrocha</taxon>
        <taxon>Ploima</taxon>
        <taxon>Brachionidae</taxon>
        <taxon>Brachionus</taxon>
    </lineage>
</organism>
<name>A0A813SZM5_9BILA</name>
<accession>A0A813SZM5</accession>
<keyword evidence="2" id="KW-1185">Reference proteome</keyword>
<comment type="caution">
    <text evidence="1">The sequence shown here is derived from an EMBL/GenBank/DDBJ whole genome shotgun (WGS) entry which is preliminary data.</text>
</comment>
<gene>
    <name evidence="1" type="ORF">OXX778_LOCUS6669</name>
</gene>
<dbReference type="AlphaFoldDB" id="A0A813SZM5"/>
<evidence type="ECO:0008006" key="3">
    <source>
        <dbReference type="Google" id="ProtNLM"/>
    </source>
</evidence>
<proteinExistence type="predicted"/>
<reference evidence="1" key="1">
    <citation type="submission" date="2021-02" db="EMBL/GenBank/DDBJ databases">
        <authorList>
            <person name="Nowell W R."/>
        </authorList>
    </citation>
    <scope>NUCLEOTIDE SEQUENCE</scope>
    <source>
        <strain evidence="1">Ploen Becks lab</strain>
    </source>
</reference>
<dbReference type="Proteomes" id="UP000663879">
    <property type="component" value="Unassembled WGS sequence"/>
</dbReference>
<evidence type="ECO:0000313" key="2">
    <source>
        <dbReference type="Proteomes" id="UP000663879"/>
    </source>
</evidence>
<sequence length="125" mass="13895">MVRRITTSGRVLPSNTITIVKNFFNTCHNVVNKSNFSKVKVINMDDTCIYLDFPSNYTYASKGSKGVKANTTGGERAQISSGFTASADGYKFPIFLIIPRKNYLPNFIPPDNVVVHYKSGSTFNK</sequence>
<dbReference type="OrthoDB" id="10448534at2759"/>
<protein>
    <recommendedName>
        <fullName evidence="3">DDE-1 domain-containing protein</fullName>
    </recommendedName>
</protein>
<evidence type="ECO:0000313" key="1">
    <source>
        <dbReference type="EMBL" id="CAF0805017.1"/>
    </source>
</evidence>
<dbReference type="EMBL" id="CAJNOC010000805">
    <property type="protein sequence ID" value="CAF0805017.1"/>
    <property type="molecule type" value="Genomic_DNA"/>
</dbReference>